<dbReference type="STRING" id="159291.SAMN05920897_10645"/>
<dbReference type="Proteomes" id="UP000186400">
    <property type="component" value="Unassembled WGS sequence"/>
</dbReference>
<protein>
    <submittedName>
        <fullName evidence="1">Uncharacterized protein</fullName>
    </submittedName>
</protein>
<evidence type="ECO:0000313" key="2">
    <source>
        <dbReference type="Proteomes" id="UP000186400"/>
    </source>
</evidence>
<evidence type="ECO:0000313" key="1">
    <source>
        <dbReference type="EMBL" id="SIQ26353.1"/>
    </source>
</evidence>
<keyword evidence="2" id="KW-1185">Reference proteome</keyword>
<reference evidence="1 2" key="1">
    <citation type="submission" date="2017-01" db="EMBL/GenBank/DDBJ databases">
        <authorList>
            <person name="Mah S.A."/>
            <person name="Swanson W.J."/>
            <person name="Moy G.W."/>
            <person name="Vacquier V.D."/>
        </authorList>
    </citation>
    <scope>NUCLEOTIDE SEQUENCE [LARGE SCALE GENOMIC DNA]</scope>
    <source>
        <strain evidence="1 2">ASpG1</strain>
    </source>
</reference>
<dbReference type="AlphaFoldDB" id="A0A1N6RBZ2"/>
<gene>
    <name evidence="1" type="ORF">SAMN05920897_10645</name>
</gene>
<dbReference type="EMBL" id="FTMS01000006">
    <property type="protein sequence ID" value="SIQ26353.1"/>
    <property type="molecule type" value="Genomic_DNA"/>
</dbReference>
<name>A0A1N6RBZ2_9SPIO</name>
<proteinExistence type="predicted"/>
<dbReference type="RefSeq" id="WP_076488334.1">
    <property type="nucleotide sequence ID" value="NZ_FTMS01000006.1"/>
</dbReference>
<accession>A0A1N6RBZ2</accession>
<dbReference type="OrthoDB" id="9961193at2"/>
<organism evidence="1 2">
    <name type="scientific">Alkalispirochaeta americana</name>
    <dbReference type="NCBI Taxonomy" id="159291"/>
    <lineage>
        <taxon>Bacteria</taxon>
        <taxon>Pseudomonadati</taxon>
        <taxon>Spirochaetota</taxon>
        <taxon>Spirochaetia</taxon>
        <taxon>Spirochaetales</taxon>
        <taxon>Spirochaetaceae</taxon>
        <taxon>Alkalispirochaeta</taxon>
    </lineage>
</organism>
<sequence>MAEGKVTLRRLFRPGSFVRRPFAGILLVWCLFAGAGGVPVGLGAEEAPPPFRAPRVPARQETLDLFVRELQGGSLRGETVRVVRYGQAGTLVRPGVLELPRQGRAFSLQPYDLVAPVGRTLEIRRLPGYQGLLEASPASMVIVVSETRFELLHGRVRWIDDQGQELLLSLGETLLSGRGEVEVERNASGGDSLRIKVLRGRFELQRGAELLAVLGSGQERSLDLREDGVGTAGEDRFTRARENLEQLLEESVLRVYSGPLTGDALNTLWKAVLAFGPLYAHAEAQGVAEIPHPDEALRSLGEALRLLKAFSFRPAR</sequence>